<sequence>MTKQYQLKSTRRDGNPTTTKIGHSLKNTNDRIAETVVNTHKKIERNVVGAYKRIEGAFIDRFLEEVPEDTEKRKTNDGKA</sequence>
<proteinExistence type="predicted"/>
<evidence type="ECO:0008006" key="4">
    <source>
        <dbReference type="Google" id="ProtNLM"/>
    </source>
</evidence>
<dbReference type="RefSeq" id="WP_204119172.1">
    <property type="nucleotide sequence ID" value="NZ_BOLV01000012.1"/>
</dbReference>
<evidence type="ECO:0000313" key="2">
    <source>
        <dbReference type="EMBL" id="MFD1399453.1"/>
    </source>
</evidence>
<evidence type="ECO:0000256" key="1">
    <source>
        <dbReference type="SAM" id="MobiDB-lite"/>
    </source>
</evidence>
<protein>
    <recommendedName>
        <fullName evidence="4">Transposase</fullName>
    </recommendedName>
</protein>
<reference evidence="3" key="1">
    <citation type="journal article" date="2019" name="Int. J. Syst. Evol. Microbiol.">
        <title>The Global Catalogue of Microorganisms (GCM) 10K type strain sequencing project: providing services to taxonomists for standard genome sequencing and annotation.</title>
        <authorList>
            <consortium name="The Broad Institute Genomics Platform"/>
            <consortium name="The Broad Institute Genome Sequencing Center for Infectious Disease"/>
            <person name="Wu L."/>
            <person name="Ma J."/>
        </authorList>
    </citation>
    <scope>NUCLEOTIDE SEQUENCE [LARGE SCALE GENOMIC DNA]</scope>
    <source>
        <strain evidence="3">CCM 9110</strain>
    </source>
</reference>
<dbReference type="Proteomes" id="UP001597199">
    <property type="component" value="Unassembled WGS sequence"/>
</dbReference>
<organism evidence="2 3">
    <name type="scientific">Lacticaseibacillus suilingensis</name>
    <dbReference type="NCBI Taxonomy" id="2799577"/>
    <lineage>
        <taxon>Bacteria</taxon>
        <taxon>Bacillati</taxon>
        <taxon>Bacillota</taxon>
        <taxon>Bacilli</taxon>
        <taxon>Lactobacillales</taxon>
        <taxon>Lactobacillaceae</taxon>
        <taxon>Lacticaseibacillus</taxon>
    </lineage>
</organism>
<feature type="region of interest" description="Disordered" evidence="1">
    <location>
        <begin position="1"/>
        <end position="24"/>
    </location>
</feature>
<accession>A0ABW4BH99</accession>
<name>A0ABW4BH99_9LACO</name>
<feature type="compositionally biased region" description="Polar residues" evidence="1">
    <location>
        <begin position="15"/>
        <end position="24"/>
    </location>
</feature>
<evidence type="ECO:0000313" key="3">
    <source>
        <dbReference type="Proteomes" id="UP001597199"/>
    </source>
</evidence>
<gene>
    <name evidence="2" type="ORF">ACFQ41_09025</name>
</gene>
<dbReference type="EMBL" id="JBHTOA010000032">
    <property type="protein sequence ID" value="MFD1399453.1"/>
    <property type="molecule type" value="Genomic_DNA"/>
</dbReference>
<comment type="caution">
    <text evidence="2">The sequence shown here is derived from an EMBL/GenBank/DDBJ whole genome shotgun (WGS) entry which is preliminary data.</text>
</comment>
<keyword evidence="3" id="KW-1185">Reference proteome</keyword>